<name>A0A381QD59_9ZZZZ</name>
<proteinExistence type="predicted"/>
<dbReference type="EMBL" id="UINC01001273">
    <property type="protein sequence ID" value="SUZ76329.1"/>
    <property type="molecule type" value="Genomic_DNA"/>
</dbReference>
<dbReference type="AlphaFoldDB" id="A0A381QD59"/>
<protein>
    <recommendedName>
        <fullName evidence="2">Cytochrome c domain-containing protein</fullName>
    </recommendedName>
</protein>
<reference evidence="1" key="1">
    <citation type="submission" date="2018-05" db="EMBL/GenBank/DDBJ databases">
        <authorList>
            <person name="Lanie J.A."/>
            <person name="Ng W.-L."/>
            <person name="Kazmierczak K.M."/>
            <person name="Andrzejewski T.M."/>
            <person name="Davidsen T.M."/>
            <person name="Wayne K.J."/>
            <person name="Tettelin H."/>
            <person name="Glass J.I."/>
            <person name="Rusch D."/>
            <person name="Podicherti R."/>
            <person name="Tsui H.-C.T."/>
            <person name="Winkler M.E."/>
        </authorList>
    </citation>
    <scope>NUCLEOTIDE SEQUENCE</scope>
</reference>
<organism evidence="1">
    <name type="scientific">marine metagenome</name>
    <dbReference type="NCBI Taxonomy" id="408172"/>
    <lineage>
        <taxon>unclassified sequences</taxon>
        <taxon>metagenomes</taxon>
        <taxon>ecological metagenomes</taxon>
    </lineage>
</organism>
<evidence type="ECO:0000313" key="1">
    <source>
        <dbReference type="EMBL" id="SUZ76329.1"/>
    </source>
</evidence>
<accession>A0A381QD59</accession>
<evidence type="ECO:0008006" key="2">
    <source>
        <dbReference type="Google" id="ProtNLM"/>
    </source>
</evidence>
<sequence>MRLAALALVAGVGIFATVGLTRPLDDVTAPAATVDPSATVVADFDYYRQNIEPMFARPRGYPNADGSPACVMCHSWQTGLRFALADMTETSDGWTWTAGQSQANYDVVTKLVNASNPASSRLLTKPLAQQAGGEGHSGGSYWESTSDPEYQVVLQWIEMLPAEYFTPPPEPELDFEFYRTCVQDMIQSPKYGQLSCTVCHAGGSIGFAPRPANGTSWTEQEARRGFEVVKRLIVTGNPIQSRWLLKPLHLDGGGSYTHNGPRRWLSRDDPEWQMLAAWVRGERTGSDCSM</sequence>
<gene>
    <name evidence="1" type="ORF">METZ01_LOCUS29183</name>
</gene>